<dbReference type="OMA" id="ECACENC"/>
<dbReference type="AlphaFoldDB" id="A0A8T2QEY0"/>
<name>A0A8T2QEY0_CERRI</name>
<dbReference type="SUPFAM" id="SSF46938">
    <property type="entry name" value="CRAL/TRIO N-terminal domain"/>
    <property type="match status" value="1"/>
</dbReference>
<evidence type="ECO:0000313" key="6">
    <source>
        <dbReference type="Proteomes" id="UP000825935"/>
    </source>
</evidence>
<dbReference type="PROSITE" id="PS50191">
    <property type="entry name" value="CRAL_TRIO"/>
    <property type="match status" value="1"/>
</dbReference>
<evidence type="ECO:0000256" key="3">
    <source>
        <dbReference type="ARBA" id="ARBA00038020"/>
    </source>
</evidence>
<evidence type="ECO:0000259" key="4">
    <source>
        <dbReference type="PROSITE" id="PS50191"/>
    </source>
</evidence>
<dbReference type="GO" id="GO:0005886">
    <property type="term" value="C:plasma membrane"/>
    <property type="evidence" value="ECO:0007669"/>
    <property type="project" value="UniProtKB-SubCell"/>
</dbReference>
<evidence type="ECO:0000256" key="2">
    <source>
        <dbReference type="ARBA" id="ARBA00004395"/>
    </source>
</evidence>
<dbReference type="PANTHER" id="PTHR45657">
    <property type="entry name" value="CRAL-TRIO DOMAIN-CONTAINING PROTEIN YKL091C-RELATED"/>
    <property type="match status" value="1"/>
</dbReference>
<proteinExistence type="inferred from homology"/>
<dbReference type="InterPro" id="IPR036273">
    <property type="entry name" value="CRAL/TRIO_N_dom_sf"/>
</dbReference>
<dbReference type="InterPro" id="IPR051026">
    <property type="entry name" value="PI/PC_transfer"/>
</dbReference>
<dbReference type="Gene3D" id="3.40.525.10">
    <property type="entry name" value="CRAL-TRIO lipid binding domain"/>
    <property type="match status" value="1"/>
</dbReference>
<feature type="domain" description="CRAL-TRIO" evidence="4">
    <location>
        <begin position="123"/>
        <end position="297"/>
    </location>
</feature>
<dbReference type="SUPFAM" id="SSF52087">
    <property type="entry name" value="CRAL/TRIO domain"/>
    <property type="match status" value="1"/>
</dbReference>
<dbReference type="InterPro" id="IPR011074">
    <property type="entry name" value="CRAL/TRIO_N_dom"/>
</dbReference>
<dbReference type="InterPro" id="IPR036865">
    <property type="entry name" value="CRAL-TRIO_dom_sf"/>
</dbReference>
<dbReference type="CDD" id="cd00170">
    <property type="entry name" value="SEC14"/>
    <property type="match status" value="1"/>
</dbReference>
<comment type="caution">
    <text evidence="5">The sequence shown here is derived from an EMBL/GenBank/DDBJ whole genome shotgun (WGS) entry which is preliminary data.</text>
</comment>
<keyword evidence="6" id="KW-1185">Reference proteome</keyword>
<protein>
    <recommendedName>
        <fullName evidence="4">CRAL-TRIO domain-containing protein</fullName>
    </recommendedName>
</protein>
<comment type="similarity">
    <text evidence="3">Belongs to the SFH family.</text>
</comment>
<dbReference type="OrthoDB" id="1434354at2759"/>
<evidence type="ECO:0000256" key="1">
    <source>
        <dbReference type="ARBA" id="ARBA00004202"/>
    </source>
</evidence>
<organism evidence="5 6">
    <name type="scientific">Ceratopteris richardii</name>
    <name type="common">Triangle waterfern</name>
    <dbReference type="NCBI Taxonomy" id="49495"/>
    <lineage>
        <taxon>Eukaryota</taxon>
        <taxon>Viridiplantae</taxon>
        <taxon>Streptophyta</taxon>
        <taxon>Embryophyta</taxon>
        <taxon>Tracheophyta</taxon>
        <taxon>Polypodiopsida</taxon>
        <taxon>Polypodiidae</taxon>
        <taxon>Polypodiales</taxon>
        <taxon>Pteridineae</taxon>
        <taxon>Pteridaceae</taxon>
        <taxon>Parkerioideae</taxon>
        <taxon>Ceratopteris</taxon>
    </lineage>
</organism>
<dbReference type="SMART" id="SM00516">
    <property type="entry name" value="SEC14"/>
    <property type="match status" value="1"/>
</dbReference>
<accession>A0A8T2QEY0</accession>
<sequence>MLQLLQCRAADSEEVRSLTVSANSHVNVTGMGVAKVADSSAVDATSGTERTLTDDQHNVLGKLRSCLHERGTLRRDDSDFDLLRFLVARSFDIGKARTMYEAMVEWRKEVGADIIIETFKFPERKATKELYPHFHHKTDKMGRPIYVGRYGQLHLNDLLRVTTLERLTLYHIKEWEILIKWKFPACSRAVGYPIFQSLAILDLKGMTMKHLNKQVMNFIQKITKIDQDYYPEHLGKMVIINAPASFKAMWQLVKPWLDKNTLKKIDVCGSNYSAKLLQLVDSKNLPAFLGGACHCPDGCENSDAGPWNESSYNPYPESHQS</sequence>
<gene>
    <name evidence="5" type="ORF">KP509_36G061100</name>
</gene>
<dbReference type="SMART" id="SM01100">
    <property type="entry name" value="CRAL_TRIO_N"/>
    <property type="match status" value="1"/>
</dbReference>
<dbReference type="Pfam" id="PF00650">
    <property type="entry name" value="CRAL_TRIO"/>
    <property type="match status" value="1"/>
</dbReference>
<dbReference type="GO" id="GO:0000139">
    <property type="term" value="C:Golgi membrane"/>
    <property type="evidence" value="ECO:0007669"/>
    <property type="project" value="UniProtKB-SubCell"/>
</dbReference>
<dbReference type="Gene3D" id="1.10.8.20">
    <property type="entry name" value="N-terminal domain of phosphatidylinositol transfer protein sec14p"/>
    <property type="match status" value="1"/>
</dbReference>
<dbReference type="EMBL" id="CM035441">
    <property type="protein sequence ID" value="KAH7281731.1"/>
    <property type="molecule type" value="Genomic_DNA"/>
</dbReference>
<reference evidence="5" key="1">
    <citation type="submission" date="2021-08" db="EMBL/GenBank/DDBJ databases">
        <title>WGS assembly of Ceratopteris richardii.</title>
        <authorList>
            <person name="Marchant D.B."/>
            <person name="Chen G."/>
            <person name="Jenkins J."/>
            <person name="Shu S."/>
            <person name="Leebens-Mack J."/>
            <person name="Grimwood J."/>
            <person name="Schmutz J."/>
            <person name="Soltis P."/>
            <person name="Soltis D."/>
            <person name="Chen Z.-H."/>
        </authorList>
    </citation>
    <scope>NUCLEOTIDE SEQUENCE</scope>
    <source>
        <strain evidence="5">Whitten #5841</strain>
        <tissue evidence="5">Leaf</tissue>
    </source>
</reference>
<dbReference type="InterPro" id="IPR001251">
    <property type="entry name" value="CRAL-TRIO_dom"/>
</dbReference>
<comment type="subcellular location">
    <subcellularLocation>
        <location evidence="1">Cell membrane</location>
        <topology evidence="1">Peripheral membrane protein</topology>
    </subcellularLocation>
    <subcellularLocation>
        <location evidence="2">Golgi apparatus membrane</location>
        <topology evidence="2">Peripheral membrane protein</topology>
    </subcellularLocation>
</comment>
<dbReference type="PANTHER" id="PTHR45657:SF63">
    <property type="entry name" value="CRAL-TRIO DOMAIN-CONTAINING PROTEIN"/>
    <property type="match status" value="1"/>
</dbReference>
<evidence type="ECO:0000313" key="5">
    <source>
        <dbReference type="EMBL" id="KAH7281731.1"/>
    </source>
</evidence>
<dbReference type="Proteomes" id="UP000825935">
    <property type="component" value="Chromosome 36"/>
</dbReference>